<evidence type="ECO:0000256" key="13">
    <source>
        <dbReference type="ARBA" id="ARBA00023212"/>
    </source>
</evidence>
<dbReference type="Proteomes" id="UP000472265">
    <property type="component" value="Chromosome 8"/>
</dbReference>
<reference evidence="20" key="3">
    <citation type="submission" date="2025-09" db="UniProtKB">
        <authorList>
            <consortium name="Ensembl"/>
        </authorList>
    </citation>
    <scope>IDENTIFICATION</scope>
</reference>
<keyword evidence="12" id="KW-0995">Kinetochore</keyword>
<evidence type="ECO:0000256" key="15">
    <source>
        <dbReference type="ARBA" id="ARBA00023306"/>
    </source>
</evidence>
<evidence type="ECO:0000256" key="11">
    <source>
        <dbReference type="ARBA" id="ARBA00022829"/>
    </source>
</evidence>
<dbReference type="AlphaFoldDB" id="A0A671WMX1"/>
<feature type="compositionally biased region" description="Polar residues" evidence="17">
    <location>
        <begin position="188"/>
        <end position="200"/>
    </location>
</feature>
<keyword evidence="9" id="KW-0493">Microtubule</keyword>
<dbReference type="PANTHER" id="PTHR13142">
    <property type="entry name" value="INNER CENTROMERE PROTEIN"/>
    <property type="match status" value="1"/>
</dbReference>
<gene>
    <name evidence="20" type="primary">incenp</name>
</gene>
<keyword evidence="13" id="KW-0206">Cytoskeleton</keyword>
<dbReference type="InterPro" id="IPR005635">
    <property type="entry name" value="Inner_centromere_prot_ARK-bd"/>
</dbReference>
<dbReference type="GO" id="GO:0030496">
    <property type="term" value="C:midbody"/>
    <property type="evidence" value="ECO:0007669"/>
    <property type="project" value="UniProtKB-SubCell"/>
</dbReference>
<evidence type="ECO:0000256" key="8">
    <source>
        <dbReference type="ARBA" id="ARBA00022618"/>
    </source>
</evidence>
<evidence type="ECO:0000256" key="10">
    <source>
        <dbReference type="ARBA" id="ARBA00022776"/>
    </source>
</evidence>
<feature type="region of interest" description="Disordered" evidence="17">
    <location>
        <begin position="326"/>
        <end position="383"/>
    </location>
</feature>
<dbReference type="GO" id="GO:0032133">
    <property type="term" value="C:chromosome passenger complex"/>
    <property type="evidence" value="ECO:0007669"/>
    <property type="project" value="TreeGrafter"/>
</dbReference>
<keyword evidence="6" id="KW-0158">Chromosome</keyword>
<keyword evidence="7" id="KW-0963">Cytoplasm</keyword>
<evidence type="ECO:0000313" key="21">
    <source>
        <dbReference type="Proteomes" id="UP000472265"/>
    </source>
</evidence>
<sequence length="794" mass="91239">MNSLLTSVRSLMQMFDGKAQEFANEIENVHVVWLEEIQQEANRMFSRDFNAEPELMPKTPSQKKNSRRKRVSLGRQEENQARRRFSKGKRSNLRGSSVKSLNFIAEEESVPEASTSETTTQPKRTTRKNKQTKSEVTEEVSQSTHGNCITEKLENRKPELVEELDKSNAVNDAKVEADYAPSTPPKTPSSGVVVSTSQADPSPPKIPSPEVVVSISPTDRLSAEIALQPEPSPGRTVAKIAIAGAAQSSRRSSVRCSLKLRHSRAGLRHSMTQESVRRASRRSMLKRKVSRVFNSTSSSNTEGDELIEVNQRVNPSIGRITRSVAANSPKLAPPSLFTTEQNMSTPNSRTGVSRQSTKRKAPDTVEESPTKRFSPPKKSQSAIRPNMRSFLQTVQKNQMLMMTPNTLGRTGVIKSFIKHTTPMKIDPKTKERVKLEALKKKQEQEEERMKKMEEEKKKKQDELKRKRDERLRRVFEAKVKEEQREEEKKKKIEQKMAQIDEKNDKRQAEEKAKKKAAMKRQEELEQKKKLEDEAKRKKIQQAEEEKRQQESLAKKKAEEEEQLARKLAEARRALELKREQERERERELERERLAAAERERVEREKALSLQRELERAAREKERRELEERRKALEERRKLVRNVSRKMLRPPYNLTYFDHFSSYCFQRSVMSTPVGKGGGLNVTVDIEKSPQSYVITPKGGNKPLISKSAEDYGMDQNSDDSTDDESAPRKPIPSWAEGHNLQQIIMKQYFNPPDLDSIFGTVEPPKLENIFYKKKPRYFKRTSSAVWHSPPVGSK</sequence>
<dbReference type="Gene3D" id="1.20.5.3600">
    <property type="match status" value="1"/>
</dbReference>
<feature type="region of interest" description="Disordered" evidence="17">
    <location>
        <begin position="52"/>
        <end position="155"/>
    </location>
</feature>
<evidence type="ECO:0008006" key="22">
    <source>
        <dbReference type="Google" id="ProtNLM"/>
    </source>
</evidence>
<dbReference type="GO" id="GO:0000281">
    <property type="term" value="P:mitotic cytokinesis"/>
    <property type="evidence" value="ECO:0007669"/>
    <property type="project" value="TreeGrafter"/>
</dbReference>
<feature type="compositionally biased region" description="Polar residues" evidence="17">
    <location>
        <begin position="112"/>
        <end position="123"/>
    </location>
</feature>
<accession>A0A671WMX1</accession>
<dbReference type="Ensembl" id="ENSSAUT00010041409.1">
    <property type="protein sequence ID" value="ENSSAUP00010039279.1"/>
    <property type="gene ID" value="ENSSAUG00010016550.1"/>
</dbReference>
<dbReference type="OMA" id="MFVGKTQ"/>
<reference evidence="20" key="2">
    <citation type="submission" date="2025-08" db="UniProtKB">
        <authorList>
            <consortium name="Ensembl"/>
        </authorList>
    </citation>
    <scope>IDENTIFICATION</scope>
</reference>
<evidence type="ECO:0000256" key="2">
    <source>
        <dbReference type="ARBA" id="ARBA00004186"/>
    </source>
</evidence>
<dbReference type="Pfam" id="PF03941">
    <property type="entry name" value="INCENP_ARK-bind"/>
    <property type="match status" value="1"/>
</dbReference>
<dbReference type="GO" id="GO:0005874">
    <property type="term" value="C:microtubule"/>
    <property type="evidence" value="ECO:0007669"/>
    <property type="project" value="UniProtKB-KW"/>
</dbReference>
<dbReference type="GO" id="GO:0000776">
    <property type="term" value="C:kinetochore"/>
    <property type="evidence" value="ECO:0007669"/>
    <property type="project" value="UniProtKB-KW"/>
</dbReference>
<feature type="compositionally biased region" description="Basic residues" evidence="17">
    <location>
        <begin position="82"/>
        <end position="92"/>
    </location>
</feature>
<proteinExistence type="inferred from homology"/>
<evidence type="ECO:0000256" key="6">
    <source>
        <dbReference type="ARBA" id="ARBA00022454"/>
    </source>
</evidence>
<evidence type="ECO:0000256" key="16">
    <source>
        <dbReference type="ARBA" id="ARBA00023328"/>
    </source>
</evidence>
<feature type="region of interest" description="Disordered" evidence="17">
    <location>
        <begin position="176"/>
        <end position="209"/>
    </location>
</feature>
<reference evidence="20" key="1">
    <citation type="submission" date="2021-04" db="EMBL/GenBank/DDBJ databases">
        <authorList>
            <consortium name="Wellcome Sanger Institute Data Sharing"/>
        </authorList>
    </citation>
    <scope>NUCLEOTIDE SEQUENCE [LARGE SCALE GENOMIC DNA]</scope>
</reference>
<feature type="compositionally biased region" description="Polar residues" evidence="17">
    <location>
        <begin position="336"/>
        <end position="355"/>
    </location>
</feature>
<evidence type="ECO:0000256" key="9">
    <source>
        <dbReference type="ARBA" id="ARBA00022701"/>
    </source>
</evidence>
<feature type="domain" description="Chromosome passenger complex (CPC) protein INCENP N-terminal" evidence="19">
    <location>
        <begin position="6"/>
        <end position="41"/>
    </location>
</feature>
<organism evidence="20 21">
    <name type="scientific">Sparus aurata</name>
    <name type="common">Gilthead sea bream</name>
    <dbReference type="NCBI Taxonomy" id="8175"/>
    <lineage>
        <taxon>Eukaryota</taxon>
        <taxon>Metazoa</taxon>
        <taxon>Chordata</taxon>
        <taxon>Craniata</taxon>
        <taxon>Vertebrata</taxon>
        <taxon>Euteleostomi</taxon>
        <taxon>Actinopterygii</taxon>
        <taxon>Neopterygii</taxon>
        <taxon>Teleostei</taxon>
        <taxon>Neoteleostei</taxon>
        <taxon>Acanthomorphata</taxon>
        <taxon>Eupercaria</taxon>
        <taxon>Spariformes</taxon>
        <taxon>Sparidae</taxon>
        <taxon>Sparus</taxon>
    </lineage>
</organism>
<keyword evidence="15" id="KW-0131">Cell cycle</keyword>
<feature type="region of interest" description="Disordered" evidence="17">
    <location>
        <begin position="440"/>
        <end position="624"/>
    </location>
</feature>
<evidence type="ECO:0000256" key="4">
    <source>
        <dbReference type="ARBA" id="ARBA00004629"/>
    </source>
</evidence>
<evidence type="ECO:0000256" key="5">
    <source>
        <dbReference type="ARBA" id="ARBA00010042"/>
    </source>
</evidence>
<dbReference type="GO" id="GO:1990385">
    <property type="term" value="C:meiotic spindle midzone"/>
    <property type="evidence" value="ECO:0007669"/>
    <property type="project" value="TreeGrafter"/>
</dbReference>
<protein>
    <recommendedName>
        <fullName evidence="22">Inner centromere protein ARK-binding domain-containing protein</fullName>
    </recommendedName>
</protein>
<feature type="region of interest" description="Disordered" evidence="17">
    <location>
        <begin position="694"/>
        <end position="733"/>
    </location>
</feature>
<dbReference type="PANTHER" id="PTHR13142:SF1">
    <property type="entry name" value="INNER CENTROMERE PROTEIN"/>
    <property type="match status" value="1"/>
</dbReference>
<evidence type="ECO:0000256" key="17">
    <source>
        <dbReference type="SAM" id="MobiDB-lite"/>
    </source>
</evidence>
<evidence type="ECO:0000256" key="3">
    <source>
        <dbReference type="ARBA" id="ARBA00004214"/>
    </source>
</evidence>
<feature type="compositionally biased region" description="Basic and acidic residues" evidence="17">
    <location>
        <begin position="440"/>
        <end position="512"/>
    </location>
</feature>
<dbReference type="GO" id="GO:0051310">
    <property type="term" value="P:metaphase chromosome alignment"/>
    <property type="evidence" value="ECO:0007669"/>
    <property type="project" value="TreeGrafter"/>
</dbReference>
<dbReference type="Gene3D" id="6.10.250.2990">
    <property type="match status" value="1"/>
</dbReference>
<name>A0A671WMX1_SPAAU</name>
<dbReference type="GeneTree" id="ENSGT00730000111073"/>
<evidence type="ECO:0000256" key="7">
    <source>
        <dbReference type="ARBA" id="ARBA00022490"/>
    </source>
</evidence>
<feature type="compositionally biased region" description="Basic and acidic residues" evidence="17">
    <location>
        <begin position="519"/>
        <end position="624"/>
    </location>
</feature>
<keyword evidence="14" id="KW-0539">Nucleus</keyword>
<dbReference type="InterPro" id="IPR022006">
    <property type="entry name" value="INCENP_N"/>
</dbReference>
<dbReference type="GO" id="GO:0051257">
    <property type="term" value="P:meiotic spindle midzone assembly"/>
    <property type="evidence" value="ECO:0007669"/>
    <property type="project" value="TreeGrafter"/>
</dbReference>
<keyword evidence="21" id="KW-1185">Reference proteome</keyword>
<evidence type="ECO:0000256" key="1">
    <source>
        <dbReference type="ARBA" id="ARBA00004123"/>
    </source>
</evidence>
<evidence type="ECO:0000313" key="20">
    <source>
        <dbReference type="Ensembl" id="ENSSAUP00010039279.1"/>
    </source>
</evidence>
<evidence type="ECO:0000256" key="12">
    <source>
        <dbReference type="ARBA" id="ARBA00022838"/>
    </source>
</evidence>
<dbReference type="Pfam" id="PF12178">
    <property type="entry name" value="INCENP_N"/>
    <property type="match status" value="1"/>
</dbReference>
<keyword evidence="16" id="KW-0137">Centromere</keyword>
<evidence type="ECO:0000259" key="19">
    <source>
        <dbReference type="Pfam" id="PF12178"/>
    </source>
</evidence>
<feature type="domain" description="Inner centromere protein ARK-binding" evidence="18">
    <location>
        <begin position="714"/>
        <end position="770"/>
    </location>
</feature>
<comment type="similarity">
    <text evidence="5">Belongs to the INCENP family.</text>
</comment>
<keyword evidence="8" id="KW-0132">Cell division</keyword>
<evidence type="ECO:0000256" key="14">
    <source>
        <dbReference type="ARBA" id="ARBA00023242"/>
    </source>
</evidence>
<evidence type="ECO:0000259" key="18">
    <source>
        <dbReference type="Pfam" id="PF03941"/>
    </source>
</evidence>
<comment type="subcellular location">
    <subcellularLocation>
        <location evidence="4">Chromosome</location>
        <location evidence="4">Centromere</location>
        <location evidence="4">Kinetochore</location>
    </subcellularLocation>
    <subcellularLocation>
        <location evidence="2">Cytoplasm</location>
        <location evidence="2">Cytoskeleton</location>
        <location evidence="2">Spindle</location>
    </subcellularLocation>
    <subcellularLocation>
        <location evidence="3">Midbody</location>
    </subcellularLocation>
    <subcellularLocation>
        <location evidence="1">Nucleus</location>
    </subcellularLocation>
</comment>
<dbReference type="GO" id="GO:0005634">
    <property type="term" value="C:nucleus"/>
    <property type="evidence" value="ECO:0007669"/>
    <property type="project" value="UniProtKB-SubCell"/>
</dbReference>
<dbReference type="InParanoid" id="A0A671WMX1"/>
<keyword evidence="10" id="KW-0498">Mitosis</keyword>
<keyword evidence="11" id="KW-0159">Chromosome partition</keyword>